<organism evidence="1 2">
    <name type="scientific">Dubosiella muris</name>
    <dbReference type="NCBI Taxonomy" id="3038133"/>
    <lineage>
        <taxon>Bacteria</taxon>
        <taxon>Bacillati</taxon>
        <taxon>Bacillota</taxon>
        <taxon>Erysipelotrichia</taxon>
        <taxon>Erysipelotrichales</taxon>
        <taxon>Erysipelotrichaceae</taxon>
        <taxon>Dubosiella</taxon>
    </lineage>
</organism>
<accession>A0AC61R8V9</accession>
<sequence>MQTRKQIHDLFSGTGARRLPLTEILPMKNTPQEVFQKFHAFGTPGFALESDEPDAFTYVGVRFEKRITLKGNVLTIEDATHVQTTSTVVSDPKNALERLLLDYKTPALYPYFCGGLAGYFAYDFIQYTEPTLALRTGDTNAMELFLVNDLIVFDFQNEQMILIAGIVKDDPNRGYDEAVLRIEAMCQTLDGPQTKAHPLLRLRQPLRPACPTTRYEAMVKQAKRYIEQGEIFQVVLSNPCTALADGSLFSVYETLRQTNPGPYLFYFAGQDIEMAGSSPETLVRVDHDHVATFPLAGTCKRAKEPHEDERLMRDLLRDEKELAEHRMLVDLGRNDLGKVCRCGSVDVTRTLDVVKCAQVMHLSSTITGVLAPGKTALDALFSTLPAGTLSGAPKIRACEIIDELESAPRGVYGGAFGFMDFSGRLDFCIAIRFATLQNGVVRVQSGAGIVFDSIPEHEAQECQNKARAIVQALEGESHAFAH</sequence>
<evidence type="ECO:0000313" key="2">
    <source>
        <dbReference type="Proteomes" id="UP000308836"/>
    </source>
</evidence>
<keyword evidence="2" id="KW-1185">Reference proteome</keyword>
<gene>
    <name evidence="1" type="ORF">E5336_05575</name>
</gene>
<evidence type="ECO:0000313" key="1">
    <source>
        <dbReference type="EMBL" id="TGY66132.1"/>
    </source>
</evidence>
<proteinExistence type="predicted"/>
<reference evidence="1" key="1">
    <citation type="submission" date="2019-04" db="EMBL/GenBank/DDBJ databases">
        <title>Microbes associate with the intestines of laboratory mice.</title>
        <authorList>
            <person name="Navarre W."/>
            <person name="Wong E."/>
            <person name="Huang K."/>
            <person name="Tropini C."/>
            <person name="Ng K."/>
            <person name="Yu B."/>
        </authorList>
    </citation>
    <scope>NUCLEOTIDE SEQUENCE</scope>
    <source>
        <strain evidence="1">NM09_H32</strain>
    </source>
</reference>
<dbReference type="Proteomes" id="UP000308836">
    <property type="component" value="Unassembled WGS sequence"/>
</dbReference>
<name>A0AC61R8V9_9FIRM</name>
<dbReference type="EMBL" id="SRYG01000009">
    <property type="protein sequence ID" value="TGY66132.1"/>
    <property type="molecule type" value="Genomic_DNA"/>
</dbReference>
<protein>
    <submittedName>
        <fullName evidence="1">Anthranilate synthase component I</fullName>
    </submittedName>
</protein>
<comment type="caution">
    <text evidence="1">The sequence shown here is derived from an EMBL/GenBank/DDBJ whole genome shotgun (WGS) entry which is preliminary data.</text>
</comment>